<evidence type="ECO:0000256" key="12">
    <source>
        <dbReference type="ARBA" id="ARBA00041798"/>
    </source>
</evidence>
<name>A0AAQ4EI76_AMBAM</name>
<evidence type="ECO:0000313" key="18">
    <source>
        <dbReference type="Proteomes" id="UP001321473"/>
    </source>
</evidence>
<evidence type="ECO:0000256" key="15">
    <source>
        <dbReference type="SAM" id="Coils"/>
    </source>
</evidence>
<keyword evidence="7" id="KW-0547">Nucleotide-binding</keyword>
<dbReference type="EMBL" id="JARKHS020015509">
    <property type="protein sequence ID" value="KAK8774348.1"/>
    <property type="molecule type" value="Genomic_DNA"/>
</dbReference>
<evidence type="ECO:0000256" key="4">
    <source>
        <dbReference type="ARBA" id="ARBA00022490"/>
    </source>
</evidence>
<dbReference type="GO" id="GO:0005737">
    <property type="term" value="C:cytoplasm"/>
    <property type="evidence" value="ECO:0007669"/>
    <property type="project" value="UniProtKB-SubCell"/>
</dbReference>
<evidence type="ECO:0000256" key="6">
    <source>
        <dbReference type="ARBA" id="ARBA00022703"/>
    </source>
</evidence>
<evidence type="ECO:0000256" key="7">
    <source>
        <dbReference type="ARBA" id="ARBA00022741"/>
    </source>
</evidence>
<dbReference type="GO" id="GO:0004869">
    <property type="term" value="F:cysteine-type endopeptidase inhibitor activity"/>
    <property type="evidence" value="ECO:0007669"/>
    <property type="project" value="TreeGrafter"/>
</dbReference>
<dbReference type="GO" id="GO:0061631">
    <property type="term" value="F:ubiquitin conjugating enzyme activity"/>
    <property type="evidence" value="ECO:0007669"/>
    <property type="project" value="UniProtKB-EC"/>
</dbReference>
<keyword evidence="6" id="KW-0053">Apoptosis</keyword>
<dbReference type="SMART" id="SM00212">
    <property type="entry name" value="UBCc"/>
    <property type="match status" value="1"/>
</dbReference>
<gene>
    <name evidence="17" type="ORF">V5799_011123</name>
</gene>
<feature type="coiled-coil region" evidence="15">
    <location>
        <begin position="237"/>
        <end position="264"/>
    </location>
</feature>
<proteinExistence type="predicted"/>
<dbReference type="EC" id="2.3.2.23" evidence="3"/>
<dbReference type="GO" id="GO:0006915">
    <property type="term" value="P:apoptotic process"/>
    <property type="evidence" value="ECO:0007669"/>
    <property type="project" value="UniProtKB-KW"/>
</dbReference>
<dbReference type="PANTHER" id="PTHR46116">
    <property type="entry name" value="(E3-INDEPENDENT) E2 UBIQUITIN-CONJUGATING ENZYME"/>
    <property type="match status" value="1"/>
</dbReference>
<comment type="caution">
    <text evidence="17">The sequence shown here is derived from an EMBL/GenBank/DDBJ whole genome shotgun (WGS) entry which is preliminary data.</text>
</comment>
<evidence type="ECO:0000256" key="3">
    <source>
        <dbReference type="ARBA" id="ARBA00012486"/>
    </source>
</evidence>
<evidence type="ECO:0000256" key="11">
    <source>
        <dbReference type="ARBA" id="ARBA00039894"/>
    </source>
</evidence>
<dbReference type="GO" id="GO:0005634">
    <property type="term" value="C:nucleus"/>
    <property type="evidence" value="ECO:0007669"/>
    <property type="project" value="UniProtKB-SubCell"/>
</dbReference>
<dbReference type="CDD" id="cd23809">
    <property type="entry name" value="UBCc_UBE2Z"/>
    <property type="match status" value="1"/>
</dbReference>
<accession>A0AAQ4EI76</accession>
<sequence>MSSPRTDNWDPLAYMDQVPTSQCLQRLQRDIADFHANPLPGLFISPEEGNVTKLHALVVGPAGTPYEGGFFQFLMKFPPDYPISPPRVRIVTTDAGRVAFNPNLYASGKVCLSILGTWFGPAWSPVQGLESVLISVQSLVSEKPYHNEPAFAQLERSPGDAKRYDDFIQHETIRVAVCGMVEAALRDNPECPKAFREEILKAFAENCGKFEDIANNLHRTNTMMYNVLAAAAGVFQYETLLTRLRALKKEVNDKIEAAAAAKRNDQIAADIPAPAAGQGN</sequence>
<evidence type="ECO:0000313" key="17">
    <source>
        <dbReference type="EMBL" id="KAK8774348.1"/>
    </source>
</evidence>
<keyword evidence="9" id="KW-0067">ATP-binding</keyword>
<dbReference type="SUPFAM" id="SSF54495">
    <property type="entry name" value="UBC-like"/>
    <property type="match status" value="1"/>
</dbReference>
<keyword evidence="18" id="KW-1185">Reference proteome</keyword>
<dbReference type="Proteomes" id="UP001321473">
    <property type="component" value="Unassembled WGS sequence"/>
</dbReference>
<feature type="domain" description="UBC core" evidence="16">
    <location>
        <begin position="22"/>
        <end position="177"/>
    </location>
</feature>
<evidence type="ECO:0000256" key="9">
    <source>
        <dbReference type="ARBA" id="ARBA00022840"/>
    </source>
</evidence>
<keyword evidence="8" id="KW-0833">Ubl conjugation pathway</keyword>
<dbReference type="AlphaFoldDB" id="A0AAQ4EI76"/>
<reference evidence="17 18" key="1">
    <citation type="journal article" date="2023" name="Arcadia Sci">
        <title>De novo assembly of a long-read Amblyomma americanum tick genome.</title>
        <authorList>
            <person name="Chou S."/>
            <person name="Poskanzer K.E."/>
            <person name="Rollins M."/>
            <person name="Thuy-Boun P.S."/>
        </authorList>
    </citation>
    <scope>NUCLEOTIDE SEQUENCE [LARGE SCALE GENOMIC DNA]</scope>
    <source>
        <strain evidence="17">F_SG_1</strain>
        <tissue evidence="17">Salivary glands</tissue>
    </source>
</reference>
<dbReference type="PROSITE" id="PS50127">
    <property type="entry name" value="UBC_2"/>
    <property type="match status" value="1"/>
</dbReference>
<organism evidence="17 18">
    <name type="scientific">Amblyomma americanum</name>
    <name type="common">Lone star tick</name>
    <dbReference type="NCBI Taxonomy" id="6943"/>
    <lineage>
        <taxon>Eukaryota</taxon>
        <taxon>Metazoa</taxon>
        <taxon>Ecdysozoa</taxon>
        <taxon>Arthropoda</taxon>
        <taxon>Chelicerata</taxon>
        <taxon>Arachnida</taxon>
        <taxon>Acari</taxon>
        <taxon>Parasitiformes</taxon>
        <taxon>Ixodida</taxon>
        <taxon>Ixodoidea</taxon>
        <taxon>Ixodidae</taxon>
        <taxon>Amblyomminae</taxon>
        <taxon>Amblyomma</taxon>
    </lineage>
</organism>
<dbReference type="PANTHER" id="PTHR46116:SF26">
    <property type="entry name" value="UBIQUITIN-CONJUGATING ENZYME E2 Z"/>
    <property type="match status" value="1"/>
</dbReference>
<dbReference type="InterPro" id="IPR000608">
    <property type="entry name" value="UBC"/>
</dbReference>
<keyword evidence="4" id="KW-0963">Cytoplasm</keyword>
<dbReference type="Pfam" id="PF00179">
    <property type="entry name" value="UQ_con"/>
    <property type="match status" value="1"/>
</dbReference>
<keyword evidence="10" id="KW-0539">Nucleus</keyword>
<protein>
    <recommendedName>
        <fullName evidence="11">Ubiquitin-conjugating enzyme E2 Z</fullName>
        <ecNumber evidence="3">2.3.2.23</ecNumber>
    </recommendedName>
    <alternativeName>
        <fullName evidence="12">E2 ubiquitin-conjugating enzyme Z</fullName>
    </alternativeName>
    <alternativeName>
        <fullName evidence="14">Ubiquitin carrier protein Z</fullName>
    </alternativeName>
    <alternativeName>
        <fullName evidence="13">Ubiquitin-protein ligase Z</fullName>
    </alternativeName>
</protein>
<keyword evidence="15" id="KW-0175">Coiled coil</keyword>
<evidence type="ECO:0000256" key="10">
    <source>
        <dbReference type="ARBA" id="ARBA00023242"/>
    </source>
</evidence>
<comment type="subcellular location">
    <subcellularLocation>
        <location evidence="2">Cytoplasm</location>
    </subcellularLocation>
    <subcellularLocation>
        <location evidence="1">Nucleus</location>
    </subcellularLocation>
</comment>
<dbReference type="Gene3D" id="3.10.110.10">
    <property type="entry name" value="Ubiquitin Conjugating Enzyme"/>
    <property type="match status" value="1"/>
</dbReference>
<evidence type="ECO:0000256" key="2">
    <source>
        <dbReference type="ARBA" id="ARBA00004496"/>
    </source>
</evidence>
<evidence type="ECO:0000256" key="8">
    <source>
        <dbReference type="ARBA" id="ARBA00022786"/>
    </source>
</evidence>
<keyword evidence="5" id="KW-0808">Transferase</keyword>
<evidence type="ECO:0000259" key="16">
    <source>
        <dbReference type="PROSITE" id="PS50127"/>
    </source>
</evidence>
<evidence type="ECO:0000256" key="13">
    <source>
        <dbReference type="ARBA" id="ARBA00042316"/>
    </source>
</evidence>
<evidence type="ECO:0000256" key="14">
    <source>
        <dbReference type="ARBA" id="ARBA00042401"/>
    </source>
</evidence>
<evidence type="ECO:0000256" key="5">
    <source>
        <dbReference type="ARBA" id="ARBA00022679"/>
    </source>
</evidence>
<evidence type="ECO:0000256" key="1">
    <source>
        <dbReference type="ARBA" id="ARBA00004123"/>
    </source>
</evidence>
<dbReference type="GO" id="GO:0043066">
    <property type="term" value="P:negative regulation of apoptotic process"/>
    <property type="evidence" value="ECO:0007669"/>
    <property type="project" value="TreeGrafter"/>
</dbReference>
<dbReference type="InterPro" id="IPR016135">
    <property type="entry name" value="UBQ-conjugating_enzyme/RWD"/>
</dbReference>
<dbReference type="GO" id="GO:0005524">
    <property type="term" value="F:ATP binding"/>
    <property type="evidence" value="ECO:0007669"/>
    <property type="project" value="UniProtKB-KW"/>
</dbReference>